<dbReference type="PANTHER" id="PTHR30461:SF23">
    <property type="entry name" value="DNA RECOMBINASE-RELATED"/>
    <property type="match status" value="1"/>
</dbReference>
<feature type="non-terminal residue" evidence="3">
    <location>
        <position position="106"/>
    </location>
</feature>
<evidence type="ECO:0000313" key="3">
    <source>
        <dbReference type="EMBL" id="GAG08481.1"/>
    </source>
</evidence>
<comment type="caution">
    <text evidence="3">The sequence shown here is derived from an EMBL/GenBank/DDBJ whole genome shotgun (WGS) entry which is preliminary data.</text>
</comment>
<dbReference type="InterPro" id="IPR006119">
    <property type="entry name" value="Resolv_N"/>
</dbReference>
<evidence type="ECO:0000259" key="2">
    <source>
        <dbReference type="PROSITE" id="PS51736"/>
    </source>
</evidence>
<reference evidence="3" key="1">
    <citation type="journal article" date="2014" name="Front. Microbiol.">
        <title>High frequency of phylogenetically diverse reductive dehalogenase-homologous genes in deep subseafloor sedimentary metagenomes.</title>
        <authorList>
            <person name="Kawai M."/>
            <person name="Futagami T."/>
            <person name="Toyoda A."/>
            <person name="Takaki Y."/>
            <person name="Nishi S."/>
            <person name="Hori S."/>
            <person name="Arai W."/>
            <person name="Tsubouchi T."/>
            <person name="Morono Y."/>
            <person name="Uchiyama I."/>
            <person name="Ito T."/>
            <person name="Fujiyama A."/>
            <person name="Inagaki F."/>
            <person name="Takami H."/>
        </authorList>
    </citation>
    <scope>NUCLEOTIDE SEQUENCE</scope>
    <source>
        <strain evidence="3">Expedition CK06-06</strain>
    </source>
</reference>
<dbReference type="EMBL" id="BARS01024489">
    <property type="protein sequence ID" value="GAG08481.1"/>
    <property type="molecule type" value="Genomic_DNA"/>
</dbReference>
<name>X0W764_9ZZZZ</name>
<protein>
    <recommendedName>
        <fullName evidence="2">Resolvase/invertase-type recombinase catalytic domain-containing protein</fullName>
    </recommendedName>
</protein>
<dbReference type="InterPro" id="IPR050639">
    <property type="entry name" value="SSR_resolvase"/>
</dbReference>
<feature type="region of interest" description="Disordered" evidence="1">
    <location>
        <begin position="1"/>
        <end position="23"/>
    </location>
</feature>
<evidence type="ECO:0000256" key="1">
    <source>
        <dbReference type="SAM" id="MobiDB-lite"/>
    </source>
</evidence>
<dbReference type="PANTHER" id="PTHR30461">
    <property type="entry name" value="DNA-INVERTASE FROM LAMBDOID PROPHAGE"/>
    <property type="match status" value="1"/>
</dbReference>
<dbReference type="GO" id="GO:0000150">
    <property type="term" value="F:DNA strand exchange activity"/>
    <property type="evidence" value="ECO:0007669"/>
    <property type="project" value="InterPro"/>
</dbReference>
<organism evidence="3">
    <name type="scientific">marine sediment metagenome</name>
    <dbReference type="NCBI Taxonomy" id="412755"/>
    <lineage>
        <taxon>unclassified sequences</taxon>
        <taxon>metagenomes</taxon>
        <taxon>ecological metagenomes</taxon>
    </lineage>
</organism>
<feature type="compositionally biased region" description="Basic and acidic residues" evidence="1">
    <location>
        <begin position="12"/>
        <end position="21"/>
    </location>
</feature>
<dbReference type="SMART" id="SM00857">
    <property type="entry name" value="Resolvase"/>
    <property type="match status" value="1"/>
</dbReference>
<dbReference type="Gene3D" id="3.40.50.1390">
    <property type="entry name" value="Resolvase, N-terminal catalytic domain"/>
    <property type="match status" value="1"/>
</dbReference>
<feature type="domain" description="Resolvase/invertase-type recombinase catalytic" evidence="2">
    <location>
        <begin position="4"/>
        <end position="106"/>
    </location>
</feature>
<dbReference type="PROSITE" id="PS51736">
    <property type="entry name" value="RECOMBINASES_3"/>
    <property type="match status" value="1"/>
</dbReference>
<dbReference type="GO" id="GO:0003677">
    <property type="term" value="F:DNA binding"/>
    <property type="evidence" value="ECO:0007669"/>
    <property type="project" value="InterPro"/>
</dbReference>
<proteinExistence type="predicted"/>
<dbReference type="CDD" id="cd00338">
    <property type="entry name" value="Ser_Recombinase"/>
    <property type="match status" value="1"/>
</dbReference>
<sequence length="106" mass="12064">MSKRAVLYARVSSDDSKKDGRNLQSQIDMCREYALERGWTIVAELREDDRGASGADFDLPKLNEALEMARAGEFDVLITRELDRFARGLAKQLIVEQEFKRNGVVI</sequence>
<dbReference type="SUPFAM" id="SSF53041">
    <property type="entry name" value="Resolvase-like"/>
    <property type="match status" value="1"/>
</dbReference>
<dbReference type="AlphaFoldDB" id="X0W764"/>
<gene>
    <name evidence="3" type="ORF">S01H1_38866</name>
</gene>
<accession>X0W764</accession>
<dbReference type="InterPro" id="IPR036162">
    <property type="entry name" value="Resolvase-like_N_sf"/>
</dbReference>
<dbReference type="Pfam" id="PF00239">
    <property type="entry name" value="Resolvase"/>
    <property type="match status" value="1"/>
</dbReference>